<protein>
    <submittedName>
        <fullName evidence="2">Uncharacterized protein</fullName>
    </submittedName>
</protein>
<gene>
    <name evidence="2" type="ORF">MANES_06G174500</name>
</gene>
<evidence type="ECO:0000256" key="1">
    <source>
        <dbReference type="SAM" id="Phobius"/>
    </source>
</evidence>
<feature type="transmembrane region" description="Helical" evidence="1">
    <location>
        <begin position="18"/>
        <end position="36"/>
    </location>
</feature>
<dbReference type="EMBL" id="CM004392">
    <property type="protein sequence ID" value="OAY48653.1"/>
    <property type="molecule type" value="Genomic_DNA"/>
</dbReference>
<keyword evidence="1" id="KW-0472">Membrane</keyword>
<proteinExistence type="predicted"/>
<keyword evidence="1" id="KW-1133">Transmembrane helix</keyword>
<sequence length="85" mass="9699">MYYLTLVAYYIYFNSCKVLYGVCLVVLGLFNMYMAIASHGIRFRDAHQLEIAPSAACNWGFSQQYYYSGTSPPPSPLLSSNHSYY</sequence>
<organism evidence="2">
    <name type="scientific">Manihot esculenta</name>
    <name type="common">Cassava</name>
    <name type="synonym">Jatropha manihot</name>
    <dbReference type="NCBI Taxonomy" id="3983"/>
    <lineage>
        <taxon>Eukaryota</taxon>
        <taxon>Viridiplantae</taxon>
        <taxon>Streptophyta</taxon>
        <taxon>Embryophyta</taxon>
        <taxon>Tracheophyta</taxon>
        <taxon>Spermatophyta</taxon>
        <taxon>Magnoliopsida</taxon>
        <taxon>eudicotyledons</taxon>
        <taxon>Gunneridae</taxon>
        <taxon>Pentapetalae</taxon>
        <taxon>rosids</taxon>
        <taxon>fabids</taxon>
        <taxon>Malpighiales</taxon>
        <taxon>Euphorbiaceae</taxon>
        <taxon>Crotonoideae</taxon>
        <taxon>Manihoteae</taxon>
        <taxon>Manihot</taxon>
    </lineage>
</organism>
<dbReference type="AlphaFoldDB" id="A0A2C9VRV3"/>
<accession>A0A2C9VRV3</accession>
<keyword evidence="1" id="KW-0812">Transmembrane</keyword>
<name>A0A2C9VRV3_MANES</name>
<reference evidence="2" key="1">
    <citation type="submission" date="2016-02" db="EMBL/GenBank/DDBJ databases">
        <title>WGS assembly of Manihot esculenta.</title>
        <authorList>
            <person name="Bredeson J.V."/>
            <person name="Prochnik S.E."/>
            <person name="Lyons J.B."/>
            <person name="Schmutz J."/>
            <person name="Grimwood J."/>
            <person name="Vrebalov J."/>
            <person name="Bart R.S."/>
            <person name="Amuge T."/>
            <person name="Ferguson M.E."/>
            <person name="Green R."/>
            <person name="Putnam N."/>
            <person name="Stites J."/>
            <person name="Rounsley S."/>
            <person name="Rokhsar D.S."/>
        </authorList>
    </citation>
    <scope>NUCLEOTIDE SEQUENCE [LARGE SCALE GENOMIC DNA]</scope>
    <source>
        <tissue evidence="2">Leaf</tissue>
    </source>
</reference>
<evidence type="ECO:0000313" key="2">
    <source>
        <dbReference type="EMBL" id="OAY48653.1"/>
    </source>
</evidence>